<evidence type="ECO:0000256" key="7">
    <source>
        <dbReference type="ARBA" id="ARBA00023326"/>
    </source>
</evidence>
<evidence type="ECO:0000256" key="9">
    <source>
        <dbReference type="RuleBase" id="RU361166"/>
    </source>
</evidence>
<evidence type="ECO:0000256" key="1">
    <source>
        <dbReference type="ARBA" id="ARBA00000966"/>
    </source>
</evidence>
<dbReference type="PROSITE" id="PS00592">
    <property type="entry name" value="GH9_2"/>
    <property type="match status" value="1"/>
</dbReference>
<evidence type="ECO:0000256" key="4">
    <source>
        <dbReference type="ARBA" id="ARBA00023001"/>
    </source>
</evidence>
<comment type="similarity">
    <text evidence="2 8 9">Belongs to the glycosyl hydrolase 9 (cellulase E) family.</text>
</comment>
<evidence type="ECO:0000256" key="6">
    <source>
        <dbReference type="ARBA" id="ARBA00023295"/>
    </source>
</evidence>
<keyword evidence="7 8" id="KW-0624">Polysaccharide degradation</keyword>
<keyword evidence="3 8" id="KW-0378">Hydrolase</keyword>
<evidence type="ECO:0000256" key="2">
    <source>
        <dbReference type="ARBA" id="ARBA00007072"/>
    </source>
</evidence>
<keyword evidence="4 9" id="KW-0136">Cellulose degradation</keyword>
<dbReference type="InterPro" id="IPR001701">
    <property type="entry name" value="Glyco_hydro_9"/>
</dbReference>
<gene>
    <name evidence="12" type="ORF">HannXRQ_Chr13g0414681</name>
</gene>
<dbReference type="InterPro" id="IPR018221">
    <property type="entry name" value="Glyco_hydro_9_His_AS"/>
</dbReference>
<evidence type="ECO:0000313" key="13">
    <source>
        <dbReference type="Proteomes" id="UP000215914"/>
    </source>
</evidence>
<dbReference type="OrthoDB" id="10257085at2759"/>
<dbReference type="OMA" id="LIWVNEW"/>
<evidence type="ECO:0000256" key="8">
    <source>
        <dbReference type="PROSITE-ProRule" id="PRU10059"/>
    </source>
</evidence>
<dbReference type="EMBL" id="CM007902">
    <property type="protein sequence ID" value="OTG02579.1"/>
    <property type="molecule type" value="Genomic_DNA"/>
</dbReference>
<feature type="active site" evidence="8">
    <location>
        <position position="447"/>
    </location>
</feature>
<keyword evidence="10" id="KW-0812">Transmembrane</keyword>
<dbReference type="AlphaFoldDB" id="A0A251SVC9"/>
<keyword evidence="10" id="KW-1133">Transmembrane helix</keyword>
<keyword evidence="6 8" id="KW-0326">Glycosidase</keyword>
<dbReference type="InterPro" id="IPR008928">
    <property type="entry name" value="6-hairpin_glycosidase_sf"/>
</dbReference>
<proteinExistence type="inferred from homology"/>
<dbReference type="STRING" id="4232.A0A251SVC9"/>
<dbReference type="InterPro" id="IPR012341">
    <property type="entry name" value="6hp_glycosidase-like_sf"/>
</dbReference>
<dbReference type="Proteomes" id="UP000215914">
    <property type="component" value="Chromosome 13"/>
</dbReference>
<dbReference type="PANTHER" id="PTHR22298">
    <property type="entry name" value="ENDO-1,4-BETA-GLUCANASE"/>
    <property type="match status" value="1"/>
</dbReference>
<dbReference type="Pfam" id="PF00759">
    <property type="entry name" value="Glyco_hydro_9"/>
    <property type="match status" value="1"/>
</dbReference>
<dbReference type="EC" id="3.2.1.4" evidence="9"/>
<evidence type="ECO:0000259" key="11">
    <source>
        <dbReference type="Pfam" id="PF00759"/>
    </source>
</evidence>
<dbReference type="GO" id="GO:0008810">
    <property type="term" value="F:cellulase activity"/>
    <property type="evidence" value="ECO:0007669"/>
    <property type="project" value="UniProtKB-EC"/>
</dbReference>
<keyword evidence="13" id="KW-1185">Reference proteome</keyword>
<dbReference type="GO" id="GO:0030245">
    <property type="term" value="P:cellulose catabolic process"/>
    <property type="evidence" value="ECO:0007669"/>
    <property type="project" value="UniProtKB-KW"/>
</dbReference>
<dbReference type="InParanoid" id="A0A251SVC9"/>
<name>A0A251SVC9_HELAN</name>
<evidence type="ECO:0000256" key="3">
    <source>
        <dbReference type="ARBA" id="ARBA00022801"/>
    </source>
</evidence>
<evidence type="ECO:0000256" key="5">
    <source>
        <dbReference type="ARBA" id="ARBA00023277"/>
    </source>
</evidence>
<dbReference type="Gene3D" id="1.50.10.10">
    <property type="match status" value="1"/>
</dbReference>
<feature type="domain" description="Glycoside hydrolase family 9" evidence="11">
    <location>
        <begin position="60"/>
        <end position="516"/>
    </location>
</feature>
<dbReference type="FunFam" id="1.50.10.10:FF:000020">
    <property type="entry name" value="Endoglucanase"/>
    <property type="match status" value="1"/>
</dbReference>
<protein>
    <recommendedName>
        <fullName evidence="9">Endoglucanase</fullName>
        <ecNumber evidence="9">3.2.1.4</ecNumber>
    </recommendedName>
</protein>
<dbReference type="SUPFAM" id="SSF48208">
    <property type="entry name" value="Six-hairpin glycosidases"/>
    <property type="match status" value="1"/>
</dbReference>
<comment type="catalytic activity">
    <reaction evidence="1 9">
        <text>Endohydrolysis of (1-&gt;4)-beta-D-glucosidic linkages in cellulose, lichenin and cereal beta-D-glucans.</text>
        <dbReference type="EC" id="3.2.1.4"/>
    </reaction>
</comment>
<organism evidence="12 13">
    <name type="scientific">Helianthus annuus</name>
    <name type="common">Common sunflower</name>
    <dbReference type="NCBI Taxonomy" id="4232"/>
    <lineage>
        <taxon>Eukaryota</taxon>
        <taxon>Viridiplantae</taxon>
        <taxon>Streptophyta</taxon>
        <taxon>Embryophyta</taxon>
        <taxon>Tracheophyta</taxon>
        <taxon>Spermatophyta</taxon>
        <taxon>Magnoliopsida</taxon>
        <taxon>eudicotyledons</taxon>
        <taxon>Gunneridae</taxon>
        <taxon>Pentapetalae</taxon>
        <taxon>asterids</taxon>
        <taxon>campanulids</taxon>
        <taxon>Asterales</taxon>
        <taxon>Asteraceae</taxon>
        <taxon>Asteroideae</taxon>
        <taxon>Heliantheae alliance</taxon>
        <taxon>Heliantheae</taxon>
        <taxon>Helianthus</taxon>
    </lineage>
</organism>
<evidence type="ECO:0000256" key="10">
    <source>
        <dbReference type="SAM" id="Phobius"/>
    </source>
</evidence>
<sequence length="530" mass="59422">MESKTKLTSDSSEWHWWLLVAVIAVLVVGAASITIWRDFHELRHKVPRIRRPPGGVMQKYSDALHVSTQFFDVQKSGKLENNRIKWRGDSGLEDGKDDNLDLSKGLYDAGDHMKFGFPMAFTATVLAWSILEYGQHMEAVNELKHAQESLKWITDYLINAHPSDNVLYIQVGDPDIDHKCWERPETSTEKRPTIQVNSSYPGSDVACETAAAMAAASLVFKNQDSGYSKLLLDHAQKLFEFANSYPGVYSKSIPSIQDYYKSSGFVDELLWAASWLYHATGDGYYIDYVTVMHGNAFANWGNPTWFSWDNKLPGIQVLLSRVNFFGTNTQISIIENMNLQMYRRTAEALMCTVLLPPPTNKKTNGGLIWVNEWDSLQYAIGSAFLAVVFSDYMFASKTPYLYCNGKLYEPMDVRELAVSQADYVLGNNPMNMSYLVGYGLNYPQYVHHRGASIPIDANTSCHDGFKWLNSTKPNPNLAIGAVVGGPFLNDTYIDSRNNSMQAEPTTYNSAFFVGLLSGLVTSSSVVISFT</sequence>
<evidence type="ECO:0000313" key="12">
    <source>
        <dbReference type="EMBL" id="OTG02579.1"/>
    </source>
</evidence>
<keyword evidence="5 8" id="KW-0119">Carbohydrate metabolism</keyword>
<feature type="transmembrane region" description="Helical" evidence="10">
    <location>
        <begin position="14"/>
        <end position="36"/>
    </location>
</feature>
<keyword evidence="10" id="KW-0472">Membrane</keyword>
<accession>A0A251SVC9</accession>
<reference evidence="13" key="1">
    <citation type="journal article" date="2017" name="Nature">
        <title>The sunflower genome provides insights into oil metabolism, flowering and Asterid evolution.</title>
        <authorList>
            <person name="Badouin H."/>
            <person name="Gouzy J."/>
            <person name="Grassa C.J."/>
            <person name="Murat F."/>
            <person name="Staton S.E."/>
            <person name="Cottret L."/>
            <person name="Lelandais-Briere C."/>
            <person name="Owens G.L."/>
            <person name="Carrere S."/>
            <person name="Mayjonade B."/>
            <person name="Legrand L."/>
            <person name="Gill N."/>
            <person name="Kane N.C."/>
            <person name="Bowers J.E."/>
            <person name="Hubner S."/>
            <person name="Bellec A."/>
            <person name="Berard A."/>
            <person name="Berges H."/>
            <person name="Blanchet N."/>
            <person name="Boniface M.C."/>
            <person name="Brunel D."/>
            <person name="Catrice O."/>
            <person name="Chaidir N."/>
            <person name="Claudel C."/>
            <person name="Donnadieu C."/>
            <person name="Faraut T."/>
            <person name="Fievet G."/>
            <person name="Helmstetter N."/>
            <person name="King M."/>
            <person name="Knapp S.J."/>
            <person name="Lai Z."/>
            <person name="Le Paslier M.C."/>
            <person name="Lippi Y."/>
            <person name="Lorenzon L."/>
            <person name="Mandel J.R."/>
            <person name="Marage G."/>
            <person name="Marchand G."/>
            <person name="Marquand E."/>
            <person name="Bret-Mestries E."/>
            <person name="Morien E."/>
            <person name="Nambeesan S."/>
            <person name="Nguyen T."/>
            <person name="Pegot-Espagnet P."/>
            <person name="Pouilly N."/>
            <person name="Raftis F."/>
            <person name="Sallet E."/>
            <person name="Schiex T."/>
            <person name="Thomas J."/>
            <person name="Vandecasteele C."/>
            <person name="Vares D."/>
            <person name="Vear F."/>
            <person name="Vautrin S."/>
            <person name="Crespi M."/>
            <person name="Mangin B."/>
            <person name="Burke J.M."/>
            <person name="Salse J."/>
            <person name="Munos S."/>
            <person name="Vincourt P."/>
            <person name="Rieseberg L.H."/>
            <person name="Langlade N.B."/>
        </authorList>
    </citation>
    <scope>NUCLEOTIDE SEQUENCE [LARGE SCALE GENOMIC DNA]</scope>
    <source>
        <strain evidence="13">cv. SF193</strain>
    </source>
</reference>